<reference evidence="1 2" key="1">
    <citation type="journal article" date="2015" name="Genome Announc.">
        <title>Expanding the biotechnology potential of lactobacilli through comparative genomics of 213 strains and associated genera.</title>
        <authorList>
            <person name="Sun Z."/>
            <person name="Harris H.M."/>
            <person name="McCann A."/>
            <person name="Guo C."/>
            <person name="Argimon S."/>
            <person name="Zhang W."/>
            <person name="Yang X."/>
            <person name="Jeffery I.B."/>
            <person name="Cooney J.C."/>
            <person name="Kagawa T.F."/>
            <person name="Liu W."/>
            <person name="Song Y."/>
            <person name="Salvetti E."/>
            <person name="Wrobel A."/>
            <person name="Rasinkangas P."/>
            <person name="Parkhill J."/>
            <person name="Rea M.C."/>
            <person name="O'Sullivan O."/>
            <person name="Ritari J."/>
            <person name="Douillard F.P."/>
            <person name="Paul Ross R."/>
            <person name="Yang R."/>
            <person name="Briner A.E."/>
            <person name="Felis G.E."/>
            <person name="de Vos W.M."/>
            <person name="Barrangou R."/>
            <person name="Klaenhammer T.R."/>
            <person name="Caufield P.W."/>
            <person name="Cui Y."/>
            <person name="Zhang H."/>
            <person name="O'Toole P.W."/>
        </authorList>
    </citation>
    <scope>NUCLEOTIDE SEQUENCE [LARGE SCALE GENOMIC DNA]</scope>
    <source>
        <strain evidence="1 2">DSM 23927</strain>
    </source>
</reference>
<keyword evidence="2" id="KW-1185">Reference proteome</keyword>
<dbReference type="STRING" id="1423727.FC34_GL001779"/>
<dbReference type="AlphaFoldDB" id="A0A0R2B6N7"/>
<evidence type="ECO:0000313" key="1">
    <source>
        <dbReference type="EMBL" id="KRM71299.1"/>
    </source>
</evidence>
<gene>
    <name evidence="1" type="ORF">FC34_GL001779</name>
</gene>
<proteinExistence type="predicted"/>
<protein>
    <recommendedName>
        <fullName evidence="3">IpaB EvcA family protein</fullName>
    </recommendedName>
</protein>
<evidence type="ECO:0008006" key="3">
    <source>
        <dbReference type="Google" id="ProtNLM"/>
    </source>
</evidence>
<comment type="caution">
    <text evidence="1">The sequence shown here is derived from an EMBL/GenBank/DDBJ whole genome shotgun (WGS) entry which is preliminary data.</text>
</comment>
<dbReference type="RefSeq" id="WP_057895058.1">
    <property type="nucleotide sequence ID" value="NZ_AYZQ01000005.1"/>
</dbReference>
<dbReference type="PATRIC" id="fig|1423727.3.peg.1804"/>
<dbReference type="Proteomes" id="UP000051672">
    <property type="component" value="Unassembled WGS sequence"/>
</dbReference>
<sequence length="316" mass="35886">MSYSPALQAMIDDIQAHYSAPVKIVVEGPASGQLSHEQSQQELLPDGTLQIRVTDTTNVEYTLSHELLHLLLQMKGYPQLQYHLLTGTPNLDDQLYATSTSLYNVAAHALIAAWQRENGIIDATVEEQVQAAFTATVPVETPETSDLIIFRILTLVDFLTFFNGGTDAHRTQWGHDFPRAFQYAQGLYTELLDKPIDTPFTFRRAVVQLFNRFDDLLNQLGYQPTTNPEFATIPPVLSNRQLRLTLNQVFELKHSDYRDRSTKDRAYVALGISDQQNAFVLPLQGKAATPEAFQVLYQQPLHEIFDQYHIDYTVRE</sequence>
<name>A0A0R2B6N7_9LACO</name>
<dbReference type="OrthoDB" id="2246846at2"/>
<accession>A0A0R2B6N7</accession>
<evidence type="ECO:0000313" key="2">
    <source>
        <dbReference type="Proteomes" id="UP000051672"/>
    </source>
</evidence>
<dbReference type="EMBL" id="AYZQ01000005">
    <property type="protein sequence ID" value="KRM71299.1"/>
    <property type="molecule type" value="Genomic_DNA"/>
</dbReference>
<organism evidence="1 2">
    <name type="scientific">Lacticaseibacillus brantae DSM 23927</name>
    <dbReference type="NCBI Taxonomy" id="1423727"/>
    <lineage>
        <taxon>Bacteria</taxon>
        <taxon>Bacillati</taxon>
        <taxon>Bacillota</taxon>
        <taxon>Bacilli</taxon>
        <taxon>Lactobacillales</taxon>
        <taxon>Lactobacillaceae</taxon>
        <taxon>Lacticaseibacillus</taxon>
    </lineage>
</organism>